<keyword evidence="2" id="KW-1185">Reference proteome</keyword>
<accession>A0A4Y7Q387</accession>
<evidence type="ECO:0000313" key="1">
    <source>
        <dbReference type="EMBL" id="TDL21329.1"/>
    </source>
</evidence>
<dbReference type="VEuPathDB" id="FungiDB:BD410DRAFT_789758"/>
<name>A0A4Y7Q387_9AGAM</name>
<proteinExistence type="predicted"/>
<evidence type="ECO:0000313" key="2">
    <source>
        <dbReference type="Proteomes" id="UP000294933"/>
    </source>
</evidence>
<dbReference type="AlphaFoldDB" id="A0A4Y7Q387"/>
<sequence length="61" mass="6824">MRSSTLPSAAACLAVIMVGFVWNDNMHLTSERPALMSILTSLFGRGLNQVFSHNTCCSYWW</sequence>
<protein>
    <submittedName>
        <fullName evidence="1">Uncharacterized protein</fullName>
    </submittedName>
</protein>
<organism evidence="1 2">
    <name type="scientific">Rickenella mellea</name>
    <dbReference type="NCBI Taxonomy" id="50990"/>
    <lineage>
        <taxon>Eukaryota</taxon>
        <taxon>Fungi</taxon>
        <taxon>Dikarya</taxon>
        <taxon>Basidiomycota</taxon>
        <taxon>Agaricomycotina</taxon>
        <taxon>Agaricomycetes</taxon>
        <taxon>Hymenochaetales</taxon>
        <taxon>Rickenellaceae</taxon>
        <taxon>Rickenella</taxon>
    </lineage>
</organism>
<dbReference type="EMBL" id="ML170181">
    <property type="protein sequence ID" value="TDL21329.1"/>
    <property type="molecule type" value="Genomic_DNA"/>
</dbReference>
<dbReference type="Proteomes" id="UP000294933">
    <property type="component" value="Unassembled WGS sequence"/>
</dbReference>
<reference evidence="1 2" key="1">
    <citation type="submission" date="2018-06" db="EMBL/GenBank/DDBJ databases">
        <title>A transcriptomic atlas of mushroom development highlights an independent origin of complex multicellularity.</title>
        <authorList>
            <consortium name="DOE Joint Genome Institute"/>
            <person name="Krizsan K."/>
            <person name="Almasi E."/>
            <person name="Merenyi Z."/>
            <person name="Sahu N."/>
            <person name="Viragh M."/>
            <person name="Koszo T."/>
            <person name="Mondo S."/>
            <person name="Kiss B."/>
            <person name="Balint B."/>
            <person name="Kues U."/>
            <person name="Barry K."/>
            <person name="Hegedus J.C."/>
            <person name="Henrissat B."/>
            <person name="Johnson J."/>
            <person name="Lipzen A."/>
            <person name="Ohm R."/>
            <person name="Nagy I."/>
            <person name="Pangilinan J."/>
            <person name="Yan J."/>
            <person name="Xiong Y."/>
            <person name="Grigoriev I.V."/>
            <person name="Hibbett D.S."/>
            <person name="Nagy L.G."/>
        </authorList>
    </citation>
    <scope>NUCLEOTIDE SEQUENCE [LARGE SCALE GENOMIC DNA]</scope>
    <source>
        <strain evidence="1 2">SZMC22713</strain>
    </source>
</reference>
<gene>
    <name evidence="1" type="ORF">BD410DRAFT_789758</name>
</gene>